<name>A0A0B0MYL7_GOSAR</name>
<organism evidence="1 2">
    <name type="scientific">Gossypium arboreum</name>
    <name type="common">Tree cotton</name>
    <name type="synonym">Gossypium nanking</name>
    <dbReference type="NCBI Taxonomy" id="29729"/>
    <lineage>
        <taxon>Eukaryota</taxon>
        <taxon>Viridiplantae</taxon>
        <taxon>Streptophyta</taxon>
        <taxon>Embryophyta</taxon>
        <taxon>Tracheophyta</taxon>
        <taxon>Spermatophyta</taxon>
        <taxon>Magnoliopsida</taxon>
        <taxon>eudicotyledons</taxon>
        <taxon>Gunneridae</taxon>
        <taxon>Pentapetalae</taxon>
        <taxon>rosids</taxon>
        <taxon>malvids</taxon>
        <taxon>Malvales</taxon>
        <taxon>Malvaceae</taxon>
        <taxon>Malvoideae</taxon>
        <taxon>Gossypium</taxon>
    </lineage>
</organism>
<reference evidence="2" key="1">
    <citation type="submission" date="2014-09" db="EMBL/GenBank/DDBJ databases">
        <authorList>
            <person name="Mudge J."/>
            <person name="Ramaraj T."/>
            <person name="Lindquist I.E."/>
            <person name="Bharti A.K."/>
            <person name="Sundararajan A."/>
            <person name="Cameron C.T."/>
            <person name="Woodward J.E."/>
            <person name="May G.D."/>
            <person name="Brubaker C."/>
            <person name="Broadhvest J."/>
            <person name="Wilkins T.A."/>
        </authorList>
    </citation>
    <scope>NUCLEOTIDE SEQUENCE</scope>
    <source>
        <strain evidence="2">cv. AKA8401</strain>
    </source>
</reference>
<evidence type="ECO:0000313" key="2">
    <source>
        <dbReference type="Proteomes" id="UP000032142"/>
    </source>
</evidence>
<proteinExistence type="predicted"/>
<accession>A0A0B0MYL7</accession>
<evidence type="ECO:0000313" key="1">
    <source>
        <dbReference type="EMBL" id="KHG05825.1"/>
    </source>
</evidence>
<dbReference type="EMBL" id="JRRC01437948">
    <property type="protein sequence ID" value="KHG05825.1"/>
    <property type="molecule type" value="Genomic_DNA"/>
</dbReference>
<comment type="caution">
    <text evidence="1">The sequence shown here is derived from an EMBL/GenBank/DDBJ whole genome shotgun (WGS) entry which is preliminary data.</text>
</comment>
<dbReference type="Proteomes" id="UP000032142">
    <property type="component" value="Unassembled WGS sequence"/>
</dbReference>
<sequence length="34" mass="4101">MFWHLGTGLIYFIDGEVVWHVFQIPNSLHEQTRE</sequence>
<keyword evidence="2" id="KW-1185">Reference proteome</keyword>
<gene>
    <name evidence="1" type="ORF">F383_32922</name>
</gene>
<protein>
    <submittedName>
        <fullName evidence="1">Uncharacterized protein</fullName>
    </submittedName>
</protein>
<dbReference type="AlphaFoldDB" id="A0A0B0MYL7"/>